<accession>A0ABP9NXF7</accession>
<evidence type="ECO:0000256" key="1">
    <source>
        <dbReference type="SAM" id="MobiDB-lite"/>
    </source>
</evidence>
<gene>
    <name evidence="3" type="ORF">GCM10023213_11350</name>
</gene>
<dbReference type="Proteomes" id="UP001499852">
    <property type="component" value="Unassembled WGS sequence"/>
</dbReference>
<evidence type="ECO:0000313" key="3">
    <source>
        <dbReference type="EMBL" id="GAA5136397.1"/>
    </source>
</evidence>
<dbReference type="RefSeq" id="WP_345735397.1">
    <property type="nucleotide sequence ID" value="NZ_BAABIA010000002.1"/>
</dbReference>
<organism evidence="3 4">
    <name type="scientific">Prosthecobacter algae</name>
    <dbReference type="NCBI Taxonomy" id="1144682"/>
    <lineage>
        <taxon>Bacteria</taxon>
        <taxon>Pseudomonadati</taxon>
        <taxon>Verrucomicrobiota</taxon>
        <taxon>Verrucomicrobiia</taxon>
        <taxon>Verrucomicrobiales</taxon>
        <taxon>Verrucomicrobiaceae</taxon>
        <taxon>Prosthecobacter</taxon>
    </lineage>
</organism>
<evidence type="ECO:0000256" key="2">
    <source>
        <dbReference type="SAM" id="Phobius"/>
    </source>
</evidence>
<keyword evidence="2" id="KW-0472">Membrane</keyword>
<feature type="region of interest" description="Disordered" evidence="1">
    <location>
        <begin position="44"/>
        <end position="68"/>
    </location>
</feature>
<sequence>MATPQSNGNETDGAAVRKYAFILVATVLATGGYAFWKNQKKSSSAENVATQSGDKGAPRPAASKRPSVKATFKLDVPASAVTTDSVRQEVKEWLDRTFQSEGLTPEPAHLPKDRWVPFVKGAIALECGLPQALSRQQVADMARDLVPVAHEHPVSAFLVGMITLRQEGSEALLEKAFQELSAQPGMETLAFHAAAGLALATGEAAGAEAVKKRVDQTLKALRKALDAEAGYSKYPDRLCAYLLMSGHIKTFFEAMHEPFWDEVSKTEAAKPWVKKWIEGLHCLQKGWDARGGGYSNSVSDDGMAVFKHESEKARRLLAQAWELKPQDPSPAVTLIYSSLSMSRSVAPTEMRRWFDESLKLQVDVAEASQHMLWGLRPRWFGSHKKMEDFGLACLETGRFDSNLPWVLLQAHRDAASEWDVPDEYFQEMHCYDRLQALFEGAENEPKREAWRSVDRTHAAIASFKCGEYAEAQRWLKKLDFKPHADVLASWGVEAEFLLGKTAAYAGESGARLRQAEAAAKSFDSAKALDLYQQALKPGTTEISTAGHDYLEKQIAVMKIEKALQAGEPVSLMQEGNFRAWTHEGSGWKLDKGVLEHLGREVIRTTTCLARVGPSFTLEGEMEITDPGEATQVWLSYGYPERTDKDRWIALRFAYDGKQTLALLSNGMGRPLEHPAITVESRFKFKFSGSTSGISLFVNDKPVFENAPVPEDFVEERYSQVGIGAATKSEKTRVKIHALSVKR</sequence>
<comment type="caution">
    <text evidence="3">The sequence shown here is derived from an EMBL/GenBank/DDBJ whole genome shotgun (WGS) entry which is preliminary data.</text>
</comment>
<feature type="transmembrane region" description="Helical" evidence="2">
    <location>
        <begin position="19"/>
        <end position="36"/>
    </location>
</feature>
<evidence type="ECO:0000313" key="4">
    <source>
        <dbReference type="Proteomes" id="UP001499852"/>
    </source>
</evidence>
<protein>
    <recommendedName>
        <fullName evidence="5">Tetratricopeptide repeat protein</fullName>
    </recommendedName>
</protein>
<feature type="compositionally biased region" description="Polar residues" evidence="1">
    <location>
        <begin position="44"/>
        <end position="53"/>
    </location>
</feature>
<evidence type="ECO:0008006" key="5">
    <source>
        <dbReference type="Google" id="ProtNLM"/>
    </source>
</evidence>
<keyword evidence="4" id="KW-1185">Reference proteome</keyword>
<dbReference type="EMBL" id="BAABIA010000002">
    <property type="protein sequence ID" value="GAA5136397.1"/>
    <property type="molecule type" value="Genomic_DNA"/>
</dbReference>
<keyword evidence="2" id="KW-1133">Transmembrane helix</keyword>
<keyword evidence="2" id="KW-0812">Transmembrane</keyword>
<reference evidence="4" key="1">
    <citation type="journal article" date="2019" name="Int. J. Syst. Evol. Microbiol.">
        <title>The Global Catalogue of Microorganisms (GCM) 10K type strain sequencing project: providing services to taxonomists for standard genome sequencing and annotation.</title>
        <authorList>
            <consortium name="The Broad Institute Genomics Platform"/>
            <consortium name="The Broad Institute Genome Sequencing Center for Infectious Disease"/>
            <person name="Wu L."/>
            <person name="Ma J."/>
        </authorList>
    </citation>
    <scope>NUCLEOTIDE SEQUENCE [LARGE SCALE GENOMIC DNA]</scope>
    <source>
        <strain evidence="4">JCM 18053</strain>
    </source>
</reference>
<name>A0ABP9NXF7_9BACT</name>
<proteinExistence type="predicted"/>